<dbReference type="AlphaFoldDB" id="A0A081DBA7"/>
<organism evidence="1 2">
    <name type="scientific">Nonlabens ulvanivorans</name>
    <name type="common">Persicivirga ulvanivorans</name>
    <dbReference type="NCBI Taxonomy" id="906888"/>
    <lineage>
        <taxon>Bacteria</taxon>
        <taxon>Pseudomonadati</taxon>
        <taxon>Bacteroidota</taxon>
        <taxon>Flavobacteriia</taxon>
        <taxon>Flavobacteriales</taxon>
        <taxon>Flavobacteriaceae</taxon>
        <taxon>Nonlabens</taxon>
    </lineage>
</organism>
<proteinExistence type="predicted"/>
<dbReference type="EMBL" id="BBLG01000003">
    <property type="protein sequence ID" value="GAK76203.1"/>
    <property type="molecule type" value="Genomic_DNA"/>
</dbReference>
<dbReference type="Proteomes" id="UP000028980">
    <property type="component" value="Unassembled WGS sequence"/>
</dbReference>
<sequence length="90" mass="10422">MKLDSGVFKTSVNNINEEFYDADAFIGPVTSSNLFDVRYYSLAITPPDSFLTFREALAFKESQGKFWKVNSLGYMGEISIWYDHIRNFRC</sequence>
<evidence type="ECO:0000313" key="1">
    <source>
        <dbReference type="EMBL" id="GAK76203.1"/>
    </source>
</evidence>
<name>A0A081DBA7_NONUL</name>
<reference evidence="1 2" key="1">
    <citation type="journal article" date="2014" name="Genome Announc.">
        <title>Draft Genome Sequences of Marine Flavobacterium Nonlabens Strains NR17, NR24, NR27, NR32, NR33, and Ara13.</title>
        <authorList>
            <person name="Nakanishi M."/>
            <person name="Meirelles P."/>
            <person name="Suzuki R."/>
            <person name="Takatani N."/>
            <person name="Mino S."/>
            <person name="Suda W."/>
            <person name="Oshima K."/>
            <person name="Hattori M."/>
            <person name="Ohkuma M."/>
            <person name="Hosokawa M."/>
            <person name="Miyashita K."/>
            <person name="Thompson F.L."/>
            <person name="Niwa A."/>
            <person name="Sawabe T."/>
            <person name="Sawabe T."/>
        </authorList>
    </citation>
    <scope>NUCLEOTIDE SEQUENCE [LARGE SCALE GENOMIC DNA]</scope>
    <source>
        <strain evidence="2">JCM19296</strain>
    </source>
</reference>
<accession>A0A081DBA7</accession>
<evidence type="ECO:0000313" key="2">
    <source>
        <dbReference type="Proteomes" id="UP000028980"/>
    </source>
</evidence>
<protein>
    <submittedName>
        <fullName evidence="1">LysM domain protein</fullName>
    </submittedName>
</protein>
<comment type="caution">
    <text evidence="1">The sequence shown here is derived from an EMBL/GenBank/DDBJ whole genome shotgun (WGS) entry which is preliminary data.</text>
</comment>
<gene>
    <name evidence="1" type="ORF">JCM19296_1800</name>
</gene>